<dbReference type="SUPFAM" id="SSF54211">
    <property type="entry name" value="Ribosomal protein S5 domain 2-like"/>
    <property type="match status" value="1"/>
</dbReference>
<dbReference type="PANTHER" id="PTHR11528">
    <property type="entry name" value="HEAT SHOCK PROTEIN 90 FAMILY MEMBER"/>
    <property type="match status" value="1"/>
</dbReference>
<dbReference type="GO" id="GO:0005524">
    <property type="term" value="F:ATP binding"/>
    <property type="evidence" value="ECO:0007669"/>
    <property type="project" value="UniProtKB-KW"/>
</dbReference>
<dbReference type="InterPro" id="IPR001404">
    <property type="entry name" value="Hsp90_fam"/>
</dbReference>
<keyword evidence="5 10" id="KW-0346">Stress response</keyword>
<dbReference type="OrthoDB" id="28737at2759"/>
<keyword evidence="6" id="KW-0143">Chaperone</keyword>
<dbReference type="InterPro" id="IPR020575">
    <property type="entry name" value="Hsp90_N"/>
</dbReference>
<dbReference type="PRINTS" id="PR00775">
    <property type="entry name" value="HEATSHOCK90"/>
</dbReference>
<feature type="region of interest" description="Disordered" evidence="8">
    <location>
        <begin position="819"/>
        <end position="863"/>
    </location>
</feature>
<evidence type="ECO:0000259" key="9">
    <source>
        <dbReference type="SMART" id="SM00387"/>
    </source>
</evidence>
<proteinExistence type="inferred from homology"/>
<evidence type="ECO:0000256" key="1">
    <source>
        <dbReference type="ARBA" id="ARBA00008239"/>
    </source>
</evidence>
<dbReference type="AlphaFoldDB" id="A0A6A1V1T0"/>
<evidence type="ECO:0000256" key="2">
    <source>
        <dbReference type="ARBA" id="ARBA00022741"/>
    </source>
</evidence>
<evidence type="ECO:0000256" key="7">
    <source>
        <dbReference type="PIRSR" id="PIRSR002583-1"/>
    </source>
</evidence>
<dbReference type="Gene3D" id="3.30.230.80">
    <property type="match status" value="1"/>
</dbReference>
<evidence type="ECO:0000256" key="6">
    <source>
        <dbReference type="ARBA" id="ARBA00023186"/>
    </source>
</evidence>
<dbReference type="GO" id="GO:0140662">
    <property type="term" value="F:ATP-dependent protein folding chaperone"/>
    <property type="evidence" value="ECO:0007669"/>
    <property type="project" value="InterPro"/>
</dbReference>
<dbReference type="PROSITE" id="PS00298">
    <property type="entry name" value="HSP90"/>
    <property type="match status" value="1"/>
</dbReference>
<dbReference type="InterPro" id="IPR037196">
    <property type="entry name" value="HSP90_C"/>
</dbReference>
<dbReference type="FunFam" id="3.30.565.10:FF:000024">
    <property type="entry name" value="heat shock protein 90-5, chloroplastic"/>
    <property type="match status" value="1"/>
</dbReference>
<name>A0A6A1V1T0_9ROSI</name>
<feature type="binding site" evidence="7">
    <location>
        <position position="226"/>
    </location>
    <ligand>
        <name>ATP</name>
        <dbReference type="ChEBI" id="CHEBI:30616"/>
    </ligand>
</feature>
<dbReference type="FunFam" id="3.30.230.80:FF:000005">
    <property type="entry name" value="heat shock protein 90-5, chloroplastic"/>
    <property type="match status" value="1"/>
</dbReference>
<comment type="caution">
    <text evidence="10">The sequence shown here is derived from an EMBL/GenBank/DDBJ whole genome shotgun (WGS) entry which is preliminary data.</text>
</comment>
<dbReference type="HAMAP" id="MF_00505">
    <property type="entry name" value="HSP90"/>
    <property type="match status" value="1"/>
</dbReference>
<feature type="compositionally biased region" description="Basic and acidic residues" evidence="8">
    <location>
        <begin position="819"/>
        <end position="833"/>
    </location>
</feature>
<dbReference type="CDD" id="cd16927">
    <property type="entry name" value="HATPase_Hsp90-like"/>
    <property type="match status" value="1"/>
</dbReference>
<feature type="compositionally biased region" description="Basic and acidic residues" evidence="8">
    <location>
        <begin position="381"/>
        <end position="390"/>
    </location>
</feature>
<dbReference type="FunFam" id="1.20.120.790:FF:000001">
    <property type="entry name" value="Heat shock protein 90 alpha"/>
    <property type="match status" value="1"/>
</dbReference>
<organism evidence="10 11">
    <name type="scientific">Morella rubra</name>
    <name type="common">Chinese bayberry</name>
    <dbReference type="NCBI Taxonomy" id="262757"/>
    <lineage>
        <taxon>Eukaryota</taxon>
        <taxon>Viridiplantae</taxon>
        <taxon>Streptophyta</taxon>
        <taxon>Embryophyta</taxon>
        <taxon>Tracheophyta</taxon>
        <taxon>Spermatophyta</taxon>
        <taxon>Magnoliopsida</taxon>
        <taxon>eudicotyledons</taxon>
        <taxon>Gunneridae</taxon>
        <taxon>Pentapetalae</taxon>
        <taxon>rosids</taxon>
        <taxon>fabids</taxon>
        <taxon>Fagales</taxon>
        <taxon>Myricaceae</taxon>
        <taxon>Morella</taxon>
    </lineage>
</organism>
<feature type="binding site" evidence="7">
    <location>
        <position position="180"/>
    </location>
    <ligand>
        <name>ATP</name>
        <dbReference type="ChEBI" id="CHEBI:30616"/>
    </ligand>
</feature>
<keyword evidence="3 7" id="KW-0067">ATP-binding</keyword>
<feature type="binding site" evidence="7">
    <location>
        <position position="325"/>
    </location>
    <ligand>
        <name>ATP</name>
        <dbReference type="ChEBI" id="CHEBI:30616"/>
    </ligand>
</feature>
<dbReference type="SUPFAM" id="SSF55874">
    <property type="entry name" value="ATPase domain of HSP90 chaperone/DNA topoisomerase II/histidine kinase"/>
    <property type="match status" value="1"/>
</dbReference>
<dbReference type="Gene3D" id="3.30.565.10">
    <property type="entry name" value="Histidine kinase-like ATPase, C-terminal domain"/>
    <property type="match status" value="1"/>
</dbReference>
<sequence length="863" mass="97586">MPDLVVPCGRQWPHVARMTSIAQASASWILWKGASGDYQVLVTSGILPSDGRSQRPHVFITIAVSVALRSLLSHFLSWTSLSISADVDALSEVRASCSVLNLRSAFVPQNGTRKGLSRAGLKWNLERKNNRVAVRCEAAVAEKESSETAGEKFEYQAEVSRLLDLIVHSLYSHKEVFLRELVSNASDALDKLRFLSVTEPSLLGDAGELEIRIKPDPDNGTITITDTGIGMTKEELIDCLGTIAQSGTSKFLKALKENKDLGADNGLIGQFGVGFYSAFLVAEKVVVSTKSPRSDKQYIWEAAADSSSYVIQEETDTEKLIPRGTQITLYLRPDDKYEFSDPARIQGLVKNYSQFVSFPIYTWQEKSRTVEVEEEEEPKEGEEPKPEGEQKKKKTKTEKYWDWELANETKPIWMRSPKEVQKDEYDEFYKKTFNEFLDPLAYAHFTTEGEVEFRSVLYIPGMGPLNNEDVINPKTKNIRLYVKRVFISDDFDGELFPRYLSFVRGVVDSNDLPLNVSREILQESRIIRIMRKRLVRKTFDMIQEISESEDKEDYKKFWENFGRFLKLGCIEDSGNHKRLTPLLRFYTSKSEEELKSLDDYVENMGENQKAIYYLATDSLKSAKSAPFLEKLVQKDIEVLYLIEPIDEVAIQNLQTYKEKKFVDISKEDLELGDEDEVKERESKQEYNLLCDWVKQQLGDRVAKVQVSKRLSSSPCVLVSGKFGWSANMERLMKAQALGDTSSLEFMRGRRILELNPDHPIIKDLNAACKNAPDSTDAKRAVDLLYDTALISSGFSPDSPADLGNKIYEMMAMALGGRWGRSEGEEADTPRDEAAESGATVGEASEAQVIEPSEVRTDNDPWSD</sequence>
<protein>
    <submittedName>
        <fullName evidence="10">Heat shock protein HSP 90-alpha</fullName>
    </submittedName>
</protein>
<evidence type="ECO:0000256" key="4">
    <source>
        <dbReference type="ARBA" id="ARBA00022946"/>
    </source>
</evidence>
<dbReference type="InterPro" id="IPR003594">
    <property type="entry name" value="HATPase_dom"/>
</dbReference>
<keyword evidence="2 7" id="KW-0547">Nucleotide-binding</keyword>
<evidence type="ECO:0000256" key="3">
    <source>
        <dbReference type="ARBA" id="ARBA00022840"/>
    </source>
</evidence>
<dbReference type="Proteomes" id="UP000516437">
    <property type="component" value="Chromosome 7"/>
</dbReference>
<feature type="domain" description="Histidine kinase/HSP90-like ATPase" evidence="9">
    <location>
        <begin position="173"/>
        <end position="335"/>
    </location>
</feature>
<dbReference type="GO" id="GO:0051082">
    <property type="term" value="F:unfolded protein binding"/>
    <property type="evidence" value="ECO:0007669"/>
    <property type="project" value="InterPro"/>
</dbReference>
<feature type="binding site" evidence="7">
    <location>
        <begin position="270"/>
        <end position="275"/>
    </location>
    <ligand>
        <name>ATP</name>
        <dbReference type="ChEBI" id="CHEBI:30616"/>
    </ligand>
</feature>
<accession>A0A6A1V1T0</accession>
<keyword evidence="11" id="KW-1185">Reference proteome</keyword>
<dbReference type="InterPro" id="IPR020568">
    <property type="entry name" value="Ribosomal_Su5_D2-typ_SF"/>
</dbReference>
<gene>
    <name evidence="10" type="ORF">CJ030_MR7G020480</name>
</gene>
<dbReference type="PIRSF" id="PIRSF002583">
    <property type="entry name" value="Hsp90"/>
    <property type="match status" value="1"/>
</dbReference>
<evidence type="ECO:0000256" key="8">
    <source>
        <dbReference type="SAM" id="MobiDB-lite"/>
    </source>
</evidence>
<feature type="binding site" evidence="7">
    <location>
        <position position="231"/>
    </location>
    <ligand>
        <name>ATP</name>
        <dbReference type="ChEBI" id="CHEBI:30616"/>
    </ligand>
</feature>
<feature type="binding site" evidence="7">
    <location>
        <position position="518"/>
    </location>
    <ligand>
        <name>ATP</name>
        <dbReference type="ChEBI" id="CHEBI:30616"/>
    </ligand>
</feature>
<feature type="binding site" evidence="7">
    <location>
        <position position="184"/>
    </location>
    <ligand>
        <name>ATP</name>
        <dbReference type="ChEBI" id="CHEBI:30616"/>
    </ligand>
</feature>
<reference evidence="10 11" key="1">
    <citation type="journal article" date="2019" name="Plant Biotechnol. J.">
        <title>The red bayberry genome and genetic basis of sex determination.</title>
        <authorList>
            <person name="Jia H.M."/>
            <person name="Jia H.J."/>
            <person name="Cai Q.L."/>
            <person name="Wang Y."/>
            <person name="Zhao H.B."/>
            <person name="Yang W.F."/>
            <person name="Wang G.Y."/>
            <person name="Li Y.H."/>
            <person name="Zhan D.L."/>
            <person name="Shen Y.T."/>
            <person name="Niu Q.F."/>
            <person name="Chang L."/>
            <person name="Qiu J."/>
            <person name="Zhao L."/>
            <person name="Xie H.B."/>
            <person name="Fu W.Y."/>
            <person name="Jin J."/>
            <person name="Li X.W."/>
            <person name="Jiao Y."/>
            <person name="Zhou C.C."/>
            <person name="Tu T."/>
            <person name="Chai C.Y."/>
            <person name="Gao J.L."/>
            <person name="Fan L.J."/>
            <person name="van de Weg E."/>
            <person name="Wang J.Y."/>
            <person name="Gao Z.S."/>
        </authorList>
    </citation>
    <scope>NUCLEOTIDE SEQUENCE [LARGE SCALE GENOMIC DNA]</scope>
    <source>
        <tissue evidence="10">Leaves</tissue>
    </source>
</reference>
<dbReference type="SUPFAM" id="SSF110942">
    <property type="entry name" value="HSP90 C-terminal domain"/>
    <property type="match status" value="1"/>
</dbReference>
<dbReference type="Pfam" id="PF13589">
    <property type="entry name" value="HATPase_c_3"/>
    <property type="match status" value="1"/>
</dbReference>
<dbReference type="SMART" id="SM00387">
    <property type="entry name" value="HATPase_c"/>
    <property type="match status" value="1"/>
</dbReference>
<dbReference type="GO" id="GO:0005737">
    <property type="term" value="C:cytoplasm"/>
    <property type="evidence" value="ECO:0007669"/>
    <property type="project" value="UniProtKB-ARBA"/>
</dbReference>
<dbReference type="EMBL" id="RXIC02000025">
    <property type="protein sequence ID" value="KAB1206595.1"/>
    <property type="molecule type" value="Genomic_DNA"/>
</dbReference>
<dbReference type="Gene3D" id="1.20.120.790">
    <property type="entry name" value="Heat shock protein 90, C-terminal domain"/>
    <property type="match status" value="1"/>
</dbReference>
<dbReference type="InterPro" id="IPR036890">
    <property type="entry name" value="HATPase_C_sf"/>
</dbReference>
<dbReference type="InterPro" id="IPR019805">
    <property type="entry name" value="Heat_shock_protein_90_CS"/>
</dbReference>
<dbReference type="GO" id="GO:0016887">
    <property type="term" value="F:ATP hydrolysis activity"/>
    <property type="evidence" value="ECO:0007669"/>
    <property type="project" value="InterPro"/>
</dbReference>
<evidence type="ECO:0000256" key="5">
    <source>
        <dbReference type="ARBA" id="ARBA00023016"/>
    </source>
</evidence>
<dbReference type="NCBIfam" id="NF003555">
    <property type="entry name" value="PRK05218.1"/>
    <property type="match status" value="1"/>
</dbReference>
<comment type="similarity">
    <text evidence="1">Belongs to the heat shock protein 90 family.</text>
</comment>
<dbReference type="Pfam" id="PF00183">
    <property type="entry name" value="HSP90"/>
    <property type="match status" value="1"/>
</dbReference>
<feature type="region of interest" description="Disordered" evidence="8">
    <location>
        <begin position="369"/>
        <end position="393"/>
    </location>
</feature>
<dbReference type="Gene3D" id="3.40.50.11260">
    <property type="match status" value="1"/>
</dbReference>
<feature type="compositionally biased region" description="Basic and acidic residues" evidence="8">
    <location>
        <begin position="852"/>
        <end position="863"/>
    </location>
</feature>
<dbReference type="FunFam" id="3.40.50.11260:FF:000005">
    <property type="entry name" value="Heat shock protein 90"/>
    <property type="match status" value="1"/>
</dbReference>
<evidence type="ECO:0000313" key="11">
    <source>
        <dbReference type="Proteomes" id="UP000516437"/>
    </source>
</evidence>
<feature type="binding site" evidence="7">
    <location>
        <begin position="246"/>
        <end position="247"/>
    </location>
    <ligand>
        <name>ATP</name>
        <dbReference type="ChEBI" id="CHEBI:30616"/>
    </ligand>
</feature>
<keyword evidence="4" id="KW-0809">Transit peptide</keyword>
<evidence type="ECO:0000313" key="10">
    <source>
        <dbReference type="EMBL" id="KAB1206595.1"/>
    </source>
</evidence>